<dbReference type="CTD" id="973"/>
<dbReference type="GeneID" id="115567013"/>
<gene>
    <name evidence="4" type="primary">cd79a</name>
</gene>
<dbReference type="PANTHER" id="PTHR14334:SF1">
    <property type="entry name" value="B-CELL ANTIGEN RECEPTOR COMPLEX-ASSOCIATED PROTEIN ALPHA CHAIN"/>
    <property type="match status" value="1"/>
</dbReference>
<evidence type="ECO:0000256" key="1">
    <source>
        <dbReference type="ARBA" id="ARBA00023319"/>
    </source>
</evidence>
<dbReference type="AlphaFoldDB" id="A0A671WG42"/>
<dbReference type="InterPro" id="IPR003599">
    <property type="entry name" value="Ig_sub"/>
</dbReference>
<reference evidence="4" key="1">
    <citation type="submission" date="2021-04" db="EMBL/GenBank/DDBJ databases">
        <authorList>
            <consortium name="Wellcome Sanger Institute Data Sharing"/>
        </authorList>
    </citation>
    <scope>NUCLEOTIDE SEQUENCE [LARGE SCALE GENOMIC DNA]</scope>
</reference>
<dbReference type="InterPro" id="IPR007110">
    <property type="entry name" value="Ig-like_dom"/>
</dbReference>
<sequence>MWMITNVLLCSFVVVVAPDEVDVMPDRPYLRVEFNEPATLECCYSTKVKPLNFEWFKRVQAYNITTDPEMVNYTDRVTKEQQNEHELFCGLLRFKSVEVNDTGLYQCKLNKSSVLTHGTFLQVHKPLEKTINLSETTKNKILTAEGILLLLCVLLPATTLLCQSKKLSDLERKNVRKEEENIYQGLNLDDCSATYDQIERSQAHGPYQDVCNIIEEEEEIQLEKP</sequence>
<dbReference type="OrthoDB" id="8915525at2759"/>
<evidence type="ECO:0000259" key="3">
    <source>
        <dbReference type="PROSITE" id="PS50835"/>
    </source>
</evidence>
<dbReference type="Proteomes" id="UP000472265">
    <property type="component" value="Chromosome 17"/>
</dbReference>
<dbReference type="RefSeq" id="XP_030249003.1">
    <property type="nucleotide sequence ID" value="XM_030393143.1"/>
</dbReference>
<dbReference type="GeneTree" id="ENSGT00940000154363"/>
<dbReference type="GO" id="GO:0030183">
    <property type="term" value="P:B cell differentiation"/>
    <property type="evidence" value="ECO:0007669"/>
    <property type="project" value="TreeGrafter"/>
</dbReference>
<reference evidence="4" key="2">
    <citation type="submission" date="2025-08" db="UniProtKB">
        <authorList>
            <consortium name="Ensembl"/>
        </authorList>
    </citation>
    <scope>IDENTIFICATION</scope>
</reference>
<dbReference type="GO" id="GO:0019815">
    <property type="term" value="C:B cell receptor complex"/>
    <property type="evidence" value="ECO:0007669"/>
    <property type="project" value="TreeGrafter"/>
</dbReference>
<keyword evidence="2" id="KW-0732">Signal</keyword>
<dbReference type="PROSITE" id="PS50835">
    <property type="entry name" value="IG_LIKE"/>
    <property type="match status" value="1"/>
</dbReference>
<dbReference type="PANTHER" id="PTHR14334">
    <property type="entry name" value="B-CELL ANTIGEN RECEPTOR COMPLEX-ASSOCIATED PROTEIN"/>
    <property type="match status" value="1"/>
</dbReference>
<dbReference type="Ensembl" id="ENSSAUT00010038896.1">
    <property type="protein sequence ID" value="ENSSAUP00010036947.1"/>
    <property type="gene ID" value="ENSSAUG00010015591.1"/>
</dbReference>
<keyword evidence="1" id="KW-0393">Immunoglobulin domain</keyword>
<dbReference type="SUPFAM" id="SSF48726">
    <property type="entry name" value="Immunoglobulin"/>
    <property type="match status" value="1"/>
</dbReference>
<evidence type="ECO:0000313" key="5">
    <source>
        <dbReference type="Proteomes" id="UP000472265"/>
    </source>
</evidence>
<keyword evidence="5" id="KW-1185">Reference proteome</keyword>
<feature type="domain" description="Ig-like" evidence="3">
    <location>
        <begin position="18"/>
        <end position="113"/>
    </location>
</feature>
<proteinExistence type="predicted"/>
<dbReference type="InterPro" id="IPR036179">
    <property type="entry name" value="Ig-like_dom_sf"/>
</dbReference>
<dbReference type="GO" id="GO:0009897">
    <property type="term" value="C:external side of plasma membrane"/>
    <property type="evidence" value="ECO:0007669"/>
    <property type="project" value="TreeGrafter"/>
</dbReference>
<dbReference type="GO" id="GO:0050853">
    <property type="term" value="P:B cell receptor signaling pathway"/>
    <property type="evidence" value="ECO:0007669"/>
    <property type="project" value="TreeGrafter"/>
</dbReference>
<name>A0A671WG42_SPAAU</name>
<feature type="signal peptide" evidence="2">
    <location>
        <begin position="1"/>
        <end position="18"/>
    </location>
</feature>
<evidence type="ECO:0000256" key="2">
    <source>
        <dbReference type="SAM" id="SignalP"/>
    </source>
</evidence>
<protein>
    <submittedName>
        <fullName evidence="4">CD79a molecule, immunoglobulin-associated alpha</fullName>
    </submittedName>
</protein>
<dbReference type="InterPro" id="IPR013106">
    <property type="entry name" value="Ig_V-set"/>
</dbReference>
<organism evidence="4 5">
    <name type="scientific">Sparus aurata</name>
    <name type="common">Gilthead sea bream</name>
    <dbReference type="NCBI Taxonomy" id="8175"/>
    <lineage>
        <taxon>Eukaryota</taxon>
        <taxon>Metazoa</taxon>
        <taxon>Chordata</taxon>
        <taxon>Craniata</taxon>
        <taxon>Vertebrata</taxon>
        <taxon>Euteleostomi</taxon>
        <taxon>Actinopterygii</taxon>
        <taxon>Neopterygii</taxon>
        <taxon>Teleostei</taxon>
        <taxon>Neoteleostei</taxon>
        <taxon>Acanthomorphata</taxon>
        <taxon>Eupercaria</taxon>
        <taxon>Spariformes</taxon>
        <taxon>Sparidae</taxon>
        <taxon>Sparus</taxon>
    </lineage>
</organism>
<dbReference type="Pfam" id="PF07686">
    <property type="entry name" value="V-set"/>
    <property type="match status" value="1"/>
</dbReference>
<evidence type="ECO:0000313" key="4">
    <source>
        <dbReference type="Ensembl" id="ENSSAUP00010036947.1"/>
    </source>
</evidence>
<feature type="chain" id="PRO_5025553441" evidence="2">
    <location>
        <begin position="19"/>
        <end position="225"/>
    </location>
</feature>
<dbReference type="InterPro" id="IPR013783">
    <property type="entry name" value="Ig-like_fold"/>
</dbReference>
<dbReference type="Gene3D" id="2.60.40.10">
    <property type="entry name" value="Immunoglobulins"/>
    <property type="match status" value="1"/>
</dbReference>
<dbReference type="SMART" id="SM00409">
    <property type="entry name" value="IG"/>
    <property type="match status" value="1"/>
</dbReference>
<accession>A0A671WG42</accession>
<reference evidence="4" key="3">
    <citation type="submission" date="2025-09" db="UniProtKB">
        <authorList>
            <consortium name="Ensembl"/>
        </authorList>
    </citation>
    <scope>IDENTIFICATION</scope>
</reference>
<dbReference type="OMA" id="ADLKCCY"/>
<dbReference type="InParanoid" id="A0A671WG42"/>